<proteinExistence type="predicted"/>
<dbReference type="Proteomes" id="UP000008022">
    <property type="component" value="Unassembled WGS sequence"/>
</dbReference>
<reference evidence="2" key="1">
    <citation type="submission" date="2013-06" db="EMBL/GenBank/DDBJ databases">
        <authorList>
            <person name="Zhao Q."/>
        </authorList>
    </citation>
    <scope>NUCLEOTIDE SEQUENCE</scope>
    <source>
        <strain evidence="2">cv. W1943</strain>
    </source>
</reference>
<dbReference type="HOGENOM" id="CLU_2593984_0_0_1"/>
<dbReference type="EnsemblPlants" id="ORUFI01G07530.1">
    <property type="protein sequence ID" value="ORUFI01G07530.1"/>
    <property type="gene ID" value="ORUFI01G07530"/>
</dbReference>
<accession>A0A0E0MSY5</accession>
<organism evidence="1 2">
    <name type="scientific">Oryza rufipogon</name>
    <name type="common">Brownbeard rice</name>
    <name type="synonym">Asian wild rice</name>
    <dbReference type="NCBI Taxonomy" id="4529"/>
    <lineage>
        <taxon>Eukaryota</taxon>
        <taxon>Viridiplantae</taxon>
        <taxon>Streptophyta</taxon>
        <taxon>Embryophyta</taxon>
        <taxon>Tracheophyta</taxon>
        <taxon>Spermatophyta</taxon>
        <taxon>Magnoliopsida</taxon>
        <taxon>Liliopsida</taxon>
        <taxon>Poales</taxon>
        <taxon>Poaceae</taxon>
        <taxon>BOP clade</taxon>
        <taxon>Oryzoideae</taxon>
        <taxon>Oryzeae</taxon>
        <taxon>Oryzinae</taxon>
        <taxon>Oryza</taxon>
    </lineage>
</organism>
<evidence type="ECO:0000313" key="2">
    <source>
        <dbReference type="Proteomes" id="UP000008022"/>
    </source>
</evidence>
<keyword evidence="2" id="KW-1185">Reference proteome</keyword>
<reference evidence="1" key="2">
    <citation type="submission" date="2015-06" db="UniProtKB">
        <authorList>
            <consortium name="EnsemblPlants"/>
        </authorList>
    </citation>
    <scope>IDENTIFICATION</scope>
</reference>
<protein>
    <submittedName>
        <fullName evidence="1">Uncharacterized protein</fullName>
    </submittedName>
</protein>
<dbReference type="Gramene" id="ORUFI01G07530.1">
    <property type="protein sequence ID" value="ORUFI01G07530.1"/>
    <property type="gene ID" value="ORUFI01G07530"/>
</dbReference>
<evidence type="ECO:0000313" key="1">
    <source>
        <dbReference type="EnsemblPlants" id="ORUFI01G07530.1"/>
    </source>
</evidence>
<sequence>MRKLGSVGESRFGTRWLRFVRHWSGEKMMDDSNSKDKTHSPLIDAIGESSSAQHHHAVASPNLHLLLLRPPQSHRMASLL</sequence>
<dbReference type="AlphaFoldDB" id="A0A0E0MSY5"/>
<name>A0A0E0MSY5_ORYRU</name>